<name>A0A1V3X471_MYCKA</name>
<dbReference type="EMBL" id="MVBM01000004">
    <property type="protein sequence ID" value="OOK73908.1"/>
    <property type="molecule type" value="Genomic_DNA"/>
</dbReference>
<evidence type="ECO:0000313" key="1">
    <source>
        <dbReference type="EMBL" id="OOK73908.1"/>
    </source>
</evidence>
<dbReference type="AlphaFoldDB" id="A0A1V3X471"/>
<dbReference type="Proteomes" id="UP000189229">
    <property type="component" value="Unassembled WGS sequence"/>
</dbReference>
<protein>
    <submittedName>
        <fullName evidence="1">Transcriptional regulator, TetR family protein</fullName>
    </submittedName>
</protein>
<gene>
    <name evidence="1" type="ORF">BZL30_4678</name>
</gene>
<proteinExistence type="predicted"/>
<accession>A0A1V3X471</accession>
<evidence type="ECO:0000313" key="2">
    <source>
        <dbReference type="Proteomes" id="UP000189229"/>
    </source>
</evidence>
<sequence length="87" mass="9928">MLNYIRREAFELEKNERIPLLDVLIDNVRREVTELRASGVASTGRHESKQAIAVLVRLMASCFCSRWSMQHGSGSPTVITTRRRESP</sequence>
<reference evidence="1 2" key="1">
    <citation type="submission" date="2017-02" db="EMBL/GenBank/DDBJ databases">
        <title>Complete genome sequences of Mycobacterium kansasii strains isolated from rhesus macaques.</title>
        <authorList>
            <person name="Panda A."/>
            <person name="Nagaraj S."/>
            <person name="Zhao X."/>
            <person name="Tettelin H."/>
            <person name="Detolla L.J."/>
        </authorList>
    </citation>
    <scope>NUCLEOTIDE SEQUENCE [LARGE SCALE GENOMIC DNA]</scope>
    <source>
        <strain evidence="1 2">11-3813</strain>
    </source>
</reference>
<organism evidence="1 2">
    <name type="scientific">Mycobacterium kansasii</name>
    <dbReference type="NCBI Taxonomy" id="1768"/>
    <lineage>
        <taxon>Bacteria</taxon>
        <taxon>Bacillati</taxon>
        <taxon>Actinomycetota</taxon>
        <taxon>Actinomycetes</taxon>
        <taxon>Mycobacteriales</taxon>
        <taxon>Mycobacteriaceae</taxon>
        <taxon>Mycobacterium</taxon>
    </lineage>
</organism>
<comment type="caution">
    <text evidence="1">The sequence shown here is derived from an EMBL/GenBank/DDBJ whole genome shotgun (WGS) entry which is preliminary data.</text>
</comment>